<dbReference type="SUPFAM" id="SSF49373">
    <property type="entry name" value="Invasin/intimin cell-adhesion fragments"/>
    <property type="match status" value="1"/>
</dbReference>
<dbReference type="RefSeq" id="WP_149074633.1">
    <property type="nucleotide sequence ID" value="NZ_CP043329.1"/>
</dbReference>
<dbReference type="EMBL" id="CP043329">
    <property type="protein sequence ID" value="QEK51681.1"/>
    <property type="molecule type" value="Genomic_DNA"/>
</dbReference>
<dbReference type="Proteomes" id="UP000323653">
    <property type="component" value="Chromosome"/>
</dbReference>
<dbReference type="AlphaFoldDB" id="A0A5C0VJ06"/>
<dbReference type="PANTHER" id="PTHR33681">
    <property type="entry name" value="BINDING PROTEIN, PUTATIVE, EXPRESSED-RELATED"/>
    <property type="match status" value="1"/>
</dbReference>
<accession>A0A5C0VJ06</accession>
<feature type="signal peptide" evidence="1">
    <location>
        <begin position="1"/>
        <end position="19"/>
    </location>
</feature>
<name>A0A5C0VJ06_9SPHI</name>
<dbReference type="PANTHER" id="PTHR33681:SF4">
    <property type="entry name" value="OS12G0171100 PROTEIN"/>
    <property type="match status" value="1"/>
</dbReference>
<evidence type="ECO:0000313" key="2">
    <source>
        <dbReference type="EMBL" id="QEK51681.1"/>
    </source>
</evidence>
<gene>
    <name evidence="2" type="ORF">FYC62_08425</name>
</gene>
<keyword evidence="3" id="KW-1185">Reference proteome</keyword>
<proteinExistence type="predicted"/>
<protein>
    <submittedName>
        <fullName evidence="2">Uncharacterized protein</fullName>
    </submittedName>
</protein>
<dbReference type="KEGG" id="pej:FYC62_08425"/>
<evidence type="ECO:0000256" key="1">
    <source>
        <dbReference type="SAM" id="SignalP"/>
    </source>
</evidence>
<feature type="chain" id="PRO_5022978660" evidence="1">
    <location>
        <begin position="20"/>
        <end position="324"/>
    </location>
</feature>
<dbReference type="InterPro" id="IPR008964">
    <property type="entry name" value="Invasin/intimin_cell_adhesion"/>
</dbReference>
<organism evidence="2 3">
    <name type="scientific">Pedobacter aquae</name>
    <dbReference type="NCBI Taxonomy" id="2605747"/>
    <lineage>
        <taxon>Bacteria</taxon>
        <taxon>Pseudomonadati</taxon>
        <taxon>Bacteroidota</taxon>
        <taxon>Sphingobacteriia</taxon>
        <taxon>Sphingobacteriales</taxon>
        <taxon>Sphingobacteriaceae</taxon>
        <taxon>Pedobacter</taxon>
    </lineage>
</organism>
<evidence type="ECO:0000313" key="3">
    <source>
        <dbReference type="Proteomes" id="UP000323653"/>
    </source>
</evidence>
<sequence length="324" mass="37066">MLKLKLTTVVVFISSQLMAQIPVSSITWENYHPKKKIHLCNEVGKHMMYDWTAHQELHTSVGKNASYTYNPKDKTETFQLYDKKSNRAEIRLINEYEYGARQFEGYVTIFKPLDDECLMQIWGSHEGATQFMLRGFHEDNGSLTINCGSSTRVKVMDNIYGKEIKVNVIHLQEDVGNKFMVYLNDEKVFELADNEKAINNFNGNYHKYGVYGTVRDGHESPKVIWRNVQHFKDKGGKMYDKQEQKINYPPLAVKKLGDADFDAGASSSAKLPLIYRSSDLTVATITPEGKVHIVGPGKTLILAFHEGNHQYHPNSELRELVVKK</sequence>
<keyword evidence="1" id="KW-0732">Signal</keyword>
<reference evidence="2 3" key="1">
    <citation type="submission" date="2019-08" db="EMBL/GenBank/DDBJ databases">
        <title>Pedobacter sp. nov., isolated from Han river, South Korea.</title>
        <authorList>
            <person name="Lee D.-H."/>
            <person name="Kim Y.-S."/>
            <person name="Hwang E.-M."/>
            <person name="Le Tran T.C."/>
            <person name="Cha C.-J."/>
        </authorList>
    </citation>
    <scope>NUCLEOTIDE SEQUENCE [LARGE SCALE GENOMIC DNA]</scope>
    <source>
        <strain evidence="2 3">CJ43</strain>
    </source>
</reference>